<dbReference type="PANTHER" id="PTHR38030:SF2">
    <property type="entry name" value="PROTOPORPHYRINOGEN IX DEHYDROGENASE [QUINONE]"/>
    <property type="match status" value="1"/>
</dbReference>
<evidence type="ECO:0000313" key="3">
    <source>
        <dbReference type="Proteomes" id="UP000315389"/>
    </source>
</evidence>
<dbReference type="Pfam" id="PF12724">
    <property type="entry name" value="Flavodoxin_5"/>
    <property type="match status" value="1"/>
</dbReference>
<dbReference type="PANTHER" id="PTHR38030">
    <property type="entry name" value="PROTOPORPHYRINOGEN IX DEHYDROGENASE [MENAQUINONE]"/>
    <property type="match status" value="1"/>
</dbReference>
<evidence type="ECO:0000259" key="1">
    <source>
        <dbReference type="PROSITE" id="PS50902"/>
    </source>
</evidence>
<dbReference type="OrthoDB" id="129384at2"/>
<dbReference type="SUPFAM" id="SSF52218">
    <property type="entry name" value="Flavoproteins"/>
    <property type="match status" value="1"/>
</dbReference>
<proteinExistence type="predicted"/>
<feature type="domain" description="Flavodoxin-like" evidence="1">
    <location>
        <begin position="3"/>
        <end position="157"/>
    </location>
</feature>
<protein>
    <submittedName>
        <fullName evidence="2">Menaquinone-dependent protoporphyrinogen oxidase</fullName>
    </submittedName>
</protein>
<organism evidence="2 3">
    <name type="scientific">Rarobacter faecitabidus</name>
    <dbReference type="NCBI Taxonomy" id="13243"/>
    <lineage>
        <taxon>Bacteria</taxon>
        <taxon>Bacillati</taxon>
        <taxon>Actinomycetota</taxon>
        <taxon>Actinomycetes</taxon>
        <taxon>Micrococcales</taxon>
        <taxon>Rarobacteraceae</taxon>
        <taxon>Rarobacter</taxon>
    </lineage>
</organism>
<reference evidence="2 3" key="1">
    <citation type="submission" date="2019-06" db="EMBL/GenBank/DDBJ databases">
        <title>Sequencing the genomes of 1000 actinobacteria strains.</title>
        <authorList>
            <person name="Klenk H.-P."/>
        </authorList>
    </citation>
    <scope>NUCLEOTIDE SEQUENCE [LARGE SCALE GENOMIC DNA]</scope>
    <source>
        <strain evidence="2 3">DSM 4813</strain>
    </source>
</reference>
<dbReference type="RefSeq" id="WP_142121434.1">
    <property type="nucleotide sequence ID" value="NZ_BAAASV010000002.1"/>
</dbReference>
<dbReference type="AlphaFoldDB" id="A0A542ZDU3"/>
<dbReference type="PROSITE" id="PS50902">
    <property type="entry name" value="FLAVODOXIN_LIKE"/>
    <property type="match status" value="1"/>
</dbReference>
<keyword evidence="3" id="KW-1185">Reference proteome</keyword>
<dbReference type="GO" id="GO:0010181">
    <property type="term" value="F:FMN binding"/>
    <property type="evidence" value="ECO:0007669"/>
    <property type="project" value="InterPro"/>
</dbReference>
<dbReference type="GO" id="GO:0070819">
    <property type="term" value="F:menaquinone-dependent protoporphyrinogen oxidase activity"/>
    <property type="evidence" value="ECO:0007669"/>
    <property type="project" value="TreeGrafter"/>
</dbReference>
<dbReference type="InterPro" id="IPR052200">
    <property type="entry name" value="Protoporphyrinogen_IX_DH"/>
</dbReference>
<evidence type="ECO:0000313" key="2">
    <source>
        <dbReference type="EMBL" id="TQL58488.1"/>
    </source>
</evidence>
<dbReference type="InterPro" id="IPR026816">
    <property type="entry name" value="Flavodoxin_dom"/>
</dbReference>
<dbReference type="InterPro" id="IPR008254">
    <property type="entry name" value="Flavodoxin/NO_synth"/>
</dbReference>
<dbReference type="InterPro" id="IPR029039">
    <property type="entry name" value="Flavoprotein-like_sf"/>
</dbReference>
<comment type="caution">
    <text evidence="2">The sequence shown here is derived from an EMBL/GenBank/DDBJ whole genome shotgun (WGS) entry which is preliminary data.</text>
</comment>
<sequence>MKVLVAVASKHGSTREIAQAIAEELGSSGADVDVRDAADVTDLAGYDAAVIGSAVYMGQWLSDARVLLERIADESSAAPLWLFSSGLSDTPSKDTNSAGARALRESSQRVREHRHFHGALDLTNLNIAERAVIAAARGKDGDQRDFDAIRAWGRSIAEALNQ</sequence>
<gene>
    <name evidence="2" type="ORF">FB461_1902</name>
</gene>
<name>A0A542ZDU3_RARFA</name>
<dbReference type="EMBL" id="VFOS01000003">
    <property type="protein sequence ID" value="TQL58488.1"/>
    <property type="molecule type" value="Genomic_DNA"/>
</dbReference>
<accession>A0A542ZDU3</accession>
<dbReference type="Gene3D" id="3.40.50.360">
    <property type="match status" value="1"/>
</dbReference>
<dbReference type="Proteomes" id="UP000315389">
    <property type="component" value="Unassembled WGS sequence"/>
</dbReference>
<dbReference type="GO" id="GO:0006783">
    <property type="term" value="P:heme biosynthetic process"/>
    <property type="evidence" value="ECO:0007669"/>
    <property type="project" value="TreeGrafter"/>
</dbReference>